<organism evidence="3 4">
    <name type="scientific">Corallincola platygyrae</name>
    <dbReference type="NCBI Taxonomy" id="1193278"/>
    <lineage>
        <taxon>Bacteria</taxon>
        <taxon>Pseudomonadati</taxon>
        <taxon>Pseudomonadota</taxon>
        <taxon>Gammaproteobacteria</taxon>
        <taxon>Alteromonadales</taxon>
        <taxon>Psychromonadaceae</taxon>
        <taxon>Corallincola</taxon>
    </lineage>
</organism>
<protein>
    <recommendedName>
        <fullName evidence="5">Tetratricopeptide repeat protein</fullName>
    </recommendedName>
</protein>
<dbReference type="EMBL" id="JBHUHT010000017">
    <property type="protein sequence ID" value="MFD2097288.1"/>
    <property type="molecule type" value="Genomic_DNA"/>
</dbReference>
<gene>
    <name evidence="3" type="ORF">ACFSJ3_14925</name>
</gene>
<dbReference type="SUPFAM" id="SSF48452">
    <property type="entry name" value="TPR-like"/>
    <property type="match status" value="1"/>
</dbReference>
<feature type="chain" id="PRO_5045576230" description="Tetratricopeptide repeat protein" evidence="2">
    <location>
        <begin position="23"/>
        <end position="283"/>
    </location>
</feature>
<feature type="signal peptide" evidence="2">
    <location>
        <begin position="1"/>
        <end position="22"/>
    </location>
</feature>
<evidence type="ECO:0000256" key="2">
    <source>
        <dbReference type="SAM" id="SignalP"/>
    </source>
</evidence>
<keyword evidence="1" id="KW-0802">TPR repeat</keyword>
<name>A0ABW4XSN1_9GAMM</name>
<accession>A0ABW4XSN1</accession>
<feature type="repeat" description="TPR" evidence="1">
    <location>
        <begin position="239"/>
        <end position="272"/>
    </location>
</feature>
<dbReference type="InterPro" id="IPR019734">
    <property type="entry name" value="TPR_rpt"/>
</dbReference>
<dbReference type="PROSITE" id="PS50005">
    <property type="entry name" value="TPR"/>
    <property type="match status" value="1"/>
</dbReference>
<dbReference type="RefSeq" id="WP_345340448.1">
    <property type="nucleotide sequence ID" value="NZ_BAABLI010000015.1"/>
</dbReference>
<dbReference type="InterPro" id="IPR011990">
    <property type="entry name" value="TPR-like_helical_dom_sf"/>
</dbReference>
<dbReference type="Proteomes" id="UP001597380">
    <property type="component" value="Unassembled WGS sequence"/>
</dbReference>
<dbReference type="Gene3D" id="1.25.40.10">
    <property type="entry name" value="Tetratricopeptide repeat domain"/>
    <property type="match status" value="1"/>
</dbReference>
<evidence type="ECO:0000313" key="3">
    <source>
        <dbReference type="EMBL" id="MFD2097288.1"/>
    </source>
</evidence>
<comment type="caution">
    <text evidence="3">The sequence shown here is derived from an EMBL/GenBank/DDBJ whole genome shotgun (WGS) entry which is preliminary data.</text>
</comment>
<sequence length="283" mass="30615">MPLNMRKPLAAVTLTTLLTANAYGFSSDVSVQLPSLSVENFFQLNSQYQTKLSEDHMNKFATFLSATLLLTSQANASVYDELASAGYQADTATIETYVESSDRYLAAFAQYKLAIASLVAGDNEKSLANAKAAQIALEKIVAESPEDAEAWSLLSMVKGFQIGLDYAQAVNLGPESDKAARTALKLAPNNPRAHLASGLVAYHKPEQYGGSKTKAVEHFSQTIKLLAVEDTNTIDWGLTEAYIWRAQAYSALNQKQAAAGDLQEALVLSPNNGWVEEQLANLK</sequence>
<keyword evidence="4" id="KW-1185">Reference proteome</keyword>
<reference evidence="4" key="1">
    <citation type="journal article" date="2019" name="Int. J. Syst. Evol. Microbiol.">
        <title>The Global Catalogue of Microorganisms (GCM) 10K type strain sequencing project: providing services to taxonomists for standard genome sequencing and annotation.</title>
        <authorList>
            <consortium name="The Broad Institute Genomics Platform"/>
            <consortium name="The Broad Institute Genome Sequencing Center for Infectious Disease"/>
            <person name="Wu L."/>
            <person name="Ma J."/>
        </authorList>
    </citation>
    <scope>NUCLEOTIDE SEQUENCE [LARGE SCALE GENOMIC DNA]</scope>
    <source>
        <strain evidence="4">CGMCC 1.10992</strain>
    </source>
</reference>
<proteinExistence type="predicted"/>
<evidence type="ECO:0000313" key="4">
    <source>
        <dbReference type="Proteomes" id="UP001597380"/>
    </source>
</evidence>
<keyword evidence="2" id="KW-0732">Signal</keyword>
<evidence type="ECO:0008006" key="5">
    <source>
        <dbReference type="Google" id="ProtNLM"/>
    </source>
</evidence>
<evidence type="ECO:0000256" key="1">
    <source>
        <dbReference type="PROSITE-ProRule" id="PRU00339"/>
    </source>
</evidence>